<comment type="subcellular location">
    <subcellularLocation>
        <location evidence="1">Cell membrane</location>
        <topology evidence="1">Multi-pass membrane protein</topology>
    </subcellularLocation>
</comment>
<feature type="transmembrane region" description="Helical" evidence="6">
    <location>
        <begin position="156"/>
        <end position="174"/>
    </location>
</feature>
<dbReference type="Pfam" id="PF07690">
    <property type="entry name" value="MFS_1"/>
    <property type="match status" value="1"/>
</dbReference>
<feature type="transmembrane region" description="Helical" evidence="6">
    <location>
        <begin position="83"/>
        <end position="106"/>
    </location>
</feature>
<keyword evidence="5 6" id="KW-0472">Membrane</keyword>
<name>A0A7C5V5E0_9FIRM</name>
<feature type="transmembrane region" description="Helical" evidence="6">
    <location>
        <begin position="52"/>
        <end position="71"/>
    </location>
</feature>
<dbReference type="SUPFAM" id="SSF103473">
    <property type="entry name" value="MFS general substrate transporter"/>
    <property type="match status" value="1"/>
</dbReference>
<evidence type="ECO:0000256" key="6">
    <source>
        <dbReference type="SAM" id="Phobius"/>
    </source>
</evidence>
<feature type="transmembrane region" description="Helical" evidence="6">
    <location>
        <begin position="264"/>
        <end position="286"/>
    </location>
</feature>
<dbReference type="PROSITE" id="PS50850">
    <property type="entry name" value="MFS"/>
    <property type="match status" value="1"/>
</dbReference>
<organism evidence="8">
    <name type="scientific">Caldicellulosiruptor owensensis</name>
    <dbReference type="NCBI Taxonomy" id="55205"/>
    <lineage>
        <taxon>Bacteria</taxon>
        <taxon>Bacillati</taxon>
        <taxon>Bacillota</taxon>
        <taxon>Bacillota incertae sedis</taxon>
        <taxon>Caldicellulosiruptorales</taxon>
        <taxon>Caldicellulosiruptoraceae</taxon>
        <taxon>Caldicellulosiruptor</taxon>
    </lineage>
</organism>
<dbReference type="PANTHER" id="PTHR23526">
    <property type="entry name" value="INTEGRAL MEMBRANE TRANSPORT PROTEIN-RELATED"/>
    <property type="match status" value="1"/>
</dbReference>
<feature type="transmembrane region" description="Helical" evidence="6">
    <location>
        <begin position="20"/>
        <end position="40"/>
    </location>
</feature>
<evidence type="ECO:0000256" key="5">
    <source>
        <dbReference type="ARBA" id="ARBA00023136"/>
    </source>
</evidence>
<dbReference type="InterPro" id="IPR011701">
    <property type="entry name" value="MFS"/>
</dbReference>
<feature type="transmembrane region" description="Helical" evidence="6">
    <location>
        <begin position="180"/>
        <end position="204"/>
    </location>
</feature>
<gene>
    <name evidence="8" type="ORF">ENL71_03785</name>
</gene>
<dbReference type="GO" id="GO:0022857">
    <property type="term" value="F:transmembrane transporter activity"/>
    <property type="evidence" value="ECO:0007669"/>
    <property type="project" value="InterPro"/>
</dbReference>
<feature type="transmembrane region" description="Helical" evidence="6">
    <location>
        <begin position="403"/>
        <end position="423"/>
    </location>
</feature>
<evidence type="ECO:0000259" key="7">
    <source>
        <dbReference type="PROSITE" id="PS50850"/>
    </source>
</evidence>
<evidence type="ECO:0000313" key="8">
    <source>
        <dbReference type="EMBL" id="HHS01642.1"/>
    </source>
</evidence>
<evidence type="ECO:0000256" key="2">
    <source>
        <dbReference type="ARBA" id="ARBA00022448"/>
    </source>
</evidence>
<protein>
    <submittedName>
        <fullName evidence="8">MFS transporter</fullName>
    </submittedName>
</protein>
<dbReference type="InterPro" id="IPR036259">
    <property type="entry name" value="MFS_trans_sf"/>
</dbReference>
<evidence type="ECO:0000256" key="1">
    <source>
        <dbReference type="ARBA" id="ARBA00004651"/>
    </source>
</evidence>
<accession>A0A7C5V5E0</accession>
<dbReference type="InterPro" id="IPR052528">
    <property type="entry name" value="Sugar_transport-like"/>
</dbReference>
<feature type="transmembrane region" description="Helical" evidence="6">
    <location>
        <begin position="359"/>
        <end position="383"/>
    </location>
</feature>
<dbReference type="AlphaFoldDB" id="A0A7C5V5E0"/>
<feature type="domain" description="Major facilitator superfamily (MFS) profile" evidence="7">
    <location>
        <begin position="12"/>
        <end position="431"/>
    </location>
</feature>
<feature type="transmembrane region" description="Helical" evidence="6">
    <location>
        <begin position="234"/>
        <end position="252"/>
    </location>
</feature>
<dbReference type="PANTHER" id="PTHR23526:SF2">
    <property type="entry name" value="MAJOR FACILITATOR SUPERFAMILY (MFS) PROFILE DOMAIN-CONTAINING PROTEIN"/>
    <property type="match status" value="1"/>
</dbReference>
<comment type="caution">
    <text evidence="8">The sequence shown here is derived from an EMBL/GenBank/DDBJ whole genome shotgun (WGS) entry which is preliminary data.</text>
</comment>
<keyword evidence="2" id="KW-0813">Transport</keyword>
<dbReference type="EMBL" id="DRUZ01000044">
    <property type="protein sequence ID" value="HHS01642.1"/>
    <property type="molecule type" value="Genomic_DNA"/>
</dbReference>
<keyword evidence="4 6" id="KW-1133">Transmembrane helix</keyword>
<dbReference type="GO" id="GO:0005886">
    <property type="term" value="C:plasma membrane"/>
    <property type="evidence" value="ECO:0007669"/>
    <property type="project" value="UniProtKB-SubCell"/>
</dbReference>
<dbReference type="Gene3D" id="1.20.1250.20">
    <property type="entry name" value="MFS general substrate transporter like domains"/>
    <property type="match status" value="2"/>
</dbReference>
<sequence length="446" mass="50509">MVKLNADLTSDNSLRKSLNFVILGITFGIVFFNVTTGSPVAGFAKVIGFGDLMYGVMLALPVLGGVTQVFASYFLEKSKKRKLIFLISGFLHRLPWALIAILPLIFGKGSYILLFLLILLMTISSISNSFTNVSFWSWINDLVPMHIRGRFFSRRATISTIVGMLSGLAIGKYLDLHNNLIGFSIVFIFAAIMGMLDISCFFFVKDLPMKGQKQQIDLKKMFISTLKNDYFKKFMIFFVIWNFGLSIAGPYFNMYMIKDLKMSYFDIILLTQIVSNIVTILTLPYIGRVVDKIGNRPMLLFAASLLSLLPVVWCFTNENNYKYLVTLISIFAGMLWPIIDMSNNNLILKLSDQTQTSMYVGVINMFNAIFGTAIPIVLGGYLIEDIAPYIVDFFKHYMNFNIATYHVAFFVSGFLRFLAVIYLKKNVKEPGAKSLKNVIKRKIKRA</sequence>
<feature type="transmembrane region" description="Helical" evidence="6">
    <location>
        <begin position="321"/>
        <end position="339"/>
    </location>
</feature>
<feature type="transmembrane region" description="Helical" evidence="6">
    <location>
        <begin position="112"/>
        <end position="135"/>
    </location>
</feature>
<feature type="transmembrane region" description="Helical" evidence="6">
    <location>
        <begin position="298"/>
        <end position="315"/>
    </location>
</feature>
<evidence type="ECO:0000256" key="4">
    <source>
        <dbReference type="ARBA" id="ARBA00022989"/>
    </source>
</evidence>
<reference evidence="8" key="1">
    <citation type="journal article" date="2020" name="mSystems">
        <title>Genome- and Community-Level Interaction Insights into Carbon Utilization and Element Cycling Functions of Hydrothermarchaeota in Hydrothermal Sediment.</title>
        <authorList>
            <person name="Zhou Z."/>
            <person name="Liu Y."/>
            <person name="Xu W."/>
            <person name="Pan J."/>
            <person name="Luo Z.H."/>
            <person name="Li M."/>
        </authorList>
    </citation>
    <scope>NUCLEOTIDE SEQUENCE [LARGE SCALE GENOMIC DNA]</scope>
    <source>
        <strain evidence="8">SpSt-102</strain>
    </source>
</reference>
<evidence type="ECO:0000256" key="3">
    <source>
        <dbReference type="ARBA" id="ARBA00022692"/>
    </source>
</evidence>
<proteinExistence type="predicted"/>
<keyword evidence="3 6" id="KW-0812">Transmembrane</keyword>
<dbReference type="InterPro" id="IPR020846">
    <property type="entry name" value="MFS_dom"/>
</dbReference>